<dbReference type="RefSeq" id="WP_006078652.1">
    <property type="nucleotide sequence ID" value="NZ_AOMD01000030.1"/>
</dbReference>
<evidence type="ECO:0000259" key="2">
    <source>
        <dbReference type="PROSITE" id="PS51201"/>
    </source>
</evidence>
<dbReference type="GO" id="GO:0006813">
    <property type="term" value="P:potassium ion transport"/>
    <property type="evidence" value="ECO:0007669"/>
    <property type="project" value="InterPro"/>
</dbReference>
<evidence type="ECO:0000313" key="4">
    <source>
        <dbReference type="EMBL" id="EMA43092.1"/>
    </source>
</evidence>
<dbReference type="Gene3D" id="3.30.70.1450">
    <property type="entry name" value="Regulator of K+ conductance, C-terminal domain"/>
    <property type="match status" value="2"/>
</dbReference>
<gene>
    <name evidence="4" type="ORF">C449_13977</name>
</gene>
<evidence type="ECO:0000313" key="5">
    <source>
        <dbReference type="Proteomes" id="UP000011669"/>
    </source>
</evidence>
<dbReference type="Proteomes" id="UP000011669">
    <property type="component" value="Unassembled WGS sequence"/>
</dbReference>
<keyword evidence="5" id="KW-1185">Reference proteome</keyword>
<organism evidence="4 5">
    <name type="scientific">Halococcus saccharolyticus DSM 5350</name>
    <dbReference type="NCBI Taxonomy" id="1227455"/>
    <lineage>
        <taxon>Archaea</taxon>
        <taxon>Methanobacteriati</taxon>
        <taxon>Methanobacteriota</taxon>
        <taxon>Stenosarchaea group</taxon>
        <taxon>Halobacteria</taxon>
        <taxon>Halobacteriales</taxon>
        <taxon>Halococcaceae</taxon>
        <taxon>Halococcus</taxon>
    </lineage>
</organism>
<comment type="caution">
    <text evidence="4">The sequence shown here is derived from an EMBL/GenBank/DDBJ whole genome shotgun (WGS) entry which is preliminary data.</text>
</comment>
<feature type="domain" description="RCK C-terminal" evidence="3">
    <location>
        <begin position="456"/>
        <end position="540"/>
    </location>
</feature>
<dbReference type="InterPro" id="IPR050721">
    <property type="entry name" value="Trk_Ktr_HKT_K-transport"/>
</dbReference>
<keyword evidence="1" id="KW-0812">Transmembrane</keyword>
<dbReference type="PANTHER" id="PTHR43833">
    <property type="entry name" value="POTASSIUM CHANNEL PROTEIN 2-RELATED-RELATED"/>
    <property type="match status" value="1"/>
</dbReference>
<dbReference type="EMBL" id="AOMD01000030">
    <property type="protein sequence ID" value="EMA43092.1"/>
    <property type="molecule type" value="Genomic_DNA"/>
</dbReference>
<dbReference type="Gene3D" id="3.40.50.720">
    <property type="entry name" value="NAD(P)-binding Rossmann-like Domain"/>
    <property type="match status" value="2"/>
</dbReference>
<name>M0MBE2_9EURY</name>
<feature type="domain" description="RCK N-terminal" evidence="2">
    <location>
        <begin position="109"/>
        <end position="224"/>
    </location>
</feature>
<dbReference type="PROSITE" id="PS51201">
    <property type="entry name" value="RCK_N"/>
    <property type="match status" value="2"/>
</dbReference>
<dbReference type="Pfam" id="PF02080">
    <property type="entry name" value="TrkA_C"/>
    <property type="match status" value="2"/>
</dbReference>
<dbReference type="FunCoup" id="M0MBE2">
    <property type="interactions" value="2"/>
</dbReference>
<keyword evidence="1" id="KW-0472">Membrane</keyword>
<evidence type="ECO:0000256" key="1">
    <source>
        <dbReference type="SAM" id="Phobius"/>
    </source>
</evidence>
<feature type="domain" description="RCK N-terminal" evidence="2">
    <location>
        <begin position="336"/>
        <end position="444"/>
    </location>
</feature>
<proteinExistence type="predicted"/>
<dbReference type="InParanoid" id="M0MBE2"/>
<dbReference type="PATRIC" id="fig|1227455.4.peg.2844"/>
<reference evidence="4 5" key="1">
    <citation type="journal article" date="2014" name="PLoS Genet.">
        <title>Phylogenetically driven sequencing of extremely halophilic archaea reveals strategies for static and dynamic osmo-response.</title>
        <authorList>
            <person name="Becker E.A."/>
            <person name="Seitzer P.M."/>
            <person name="Tritt A."/>
            <person name="Larsen D."/>
            <person name="Krusor M."/>
            <person name="Yao A.I."/>
            <person name="Wu D."/>
            <person name="Madern D."/>
            <person name="Eisen J.A."/>
            <person name="Darling A.E."/>
            <person name="Facciotti M.T."/>
        </authorList>
    </citation>
    <scope>NUCLEOTIDE SEQUENCE [LARGE SCALE GENOMIC DNA]</scope>
    <source>
        <strain evidence="4 5">DSM 5350</strain>
    </source>
</reference>
<dbReference type="SUPFAM" id="SSF51735">
    <property type="entry name" value="NAD(P)-binding Rossmann-fold domains"/>
    <property type="match status" value="2"/>
</dbReference>
<dbReference type="Gene3D" id="1.10.287.70">
    <property type="match status" value="1"/>
</dbReference>
<dbReference type="InterPro" id="IPR036291">
    <property type="entry name" value="NAD(P)-bd_dom_sf"/>
</dbReference>
<feature type="domain" description="RCK C-terminal" evidence="3">
    <location>
        <begin position="246"/>
        <end position="329"/>
    </location>
</feature>
<dbReference type="PANTHER" id="PTHR43833:SF9">
    <property type="entry name" value="POTASSIUM CHANNEL PROTEIN YUGO-RELATED"/>
    <property type="match status" value="1"/>
</dbReference>
<feature type="transmembrane region" description="Helical" evidence="1">
    <location>
        <begin position="69"/>
        <end position="94"/>
    </location>
</feature>
<accession>M0MBE2</accession>
<dbReference type="AlphaFoldDB" id="M0MBE2"/>
<dbReference type="OrthoDB" id="43518at2157"/>
<dbReference type="PROSITE" id="PS51202">
    <property type="entry name" value="RCK_C"/>
    <property type="match status" value="2"/>
</dbReference>
<dbReference type="GO" id="GO:0008324">
    <property type="term" value="F:monoatomic cation transmembrane transporter activity"/>
    <property type="evidence" value="ECO:0007669"/>
    <property type="project" value="InterPro"/>
</dbReference>
<protein>
    <submittedName>
        <fullName evidence="4">Trk active potasium channel</fullName>
    </submittedName>
</protein>
<dbReference type="SUPFAM" id="SSF81324">
    <property type="entry name" value="Voltage-gated potassium channels"/>
    <property type="match status" value="1"/>
</dbReference>
<dbReference type="InterPro" id="IPR036721">
    <property type="entry name" value="RCK_C_sf"/>
</dbReference>
<dbReference type="InterPro" id="IPR003148">
    <property type="entry name" value="RCK_N"/>
</dbReference>
<dbReference type="SUPFAM" id="SSF116726">
    <property type="entry name" value="TrkA C-terminal domain-like"/>
    <property type="match status" value="2"/>
</dbReference>
<dbReference type="InterPro" id="IPR006037">
    <property type="entry name" value="RCK_C"/>
</dbReference>
<evidence type="ECO:0000259" key="3">
    <source>
        <dbReference type="PROSITE" id="PS51202"/>
    </source>
</evidence>
<sequence length="540" mass="58472">MNTWQRRTAYSLLGLAVLMLAYALVYDYGMSTFENEPETFLHSLQVVVETFTTTGFGSDAGWQSPVMNVLVILMDLTGVALIFLALPVVVFPLLDETLSRSAPTTIEDTDHVVICAYTPRGRTLIEELDSRDVSYVVVEPDRDRADELYEEGVRVVHGDPEAPETLERVDLGAARALVADAADEQNASIALAAADTADTRIITFVEDATVADYHRYAGADEVFSPRRLVGESLADTVTTAISTELGDVIEIAGDFEIAELPIQAGSDLDGVRIAESAITERTGANVVGAWLRGEFVSPPDPNDRIDEHSILLVAGHEAELEQLKELTLSDTRSRRRGRVVIVGFGEVGTTVYEAVSRAGIETVVVDHEDDPAVDVVGDAVDKATFREAGIDDANAVVLALPDDTLTVFATLVIRELAPDVEIIARAKETAGIRKLYRAGADYVLALATVSGRMLASTILDEDVMSFDKQIEVVRTQCPALGGQTLREADIRARTGCTVIAVERNSDVRTELGPEFELRADDDLVLVGTDAAINQFAARFE</sequence>
<keyword evidence="1" id="KW-1133">Transmembrane helix</keyword>
<dbReference type="Pfam" id="PF02254">
    <property type="entry name" value="TrkA_N"/>
    <property type="match status" value="2"/>
</dbReference>